<comment type="similarity">
    <text evidence="1">Belongs to the peptidase C48 family.</text>
</comment>
<dbReference type="PANTHER" id="PTHR12606:SF136">
    <property type="entry name" value="ULP1 PROTEASE FAMILY PROTEIN"/>
    <property type="match status" value="1"/>
</dbReference>
<name>A0ABM0US42_CAMSA</name>
<sequence length="193" mass="22150">MGPKNFVFRDSYVKHAYGEFPEESAMHKKWWIDVDNLYACLFVNENHWVALDIDLQGNKIYIYDSIPSMVSDDQMALECLSLRQIIPAMLCDMIPETIRKKSKHMLELRRVKKNVSRNENPGDCGMYALKYIECLALGKAFDGLCDENMLALRIKLAAELYDEVGELAIPPNMSDSYSRAKDIKIPSLMDESL</sequence>
<protein>
    <submittedName>
        <fullName evidence="7">Uncharacterized protein LOC104727989</fullName>
    </submittedName>
</protein>
<evidence type="ECO:0000313" key="6">
    <source>
        <dbReference type="Proteomes" id="UP000694864"/>
    </source>
</evidence>
<dbReference type="InterPro" id="IPR038765">
    <property type="entry name" value="Papain-like_cys_pep_sf"/>
</dbReference>
<dbReference type="Pfam" id="PF02902">
    <property type="entry name" value="Peptidase_C48"/>
    <property type="match status" value="1"/>
</dbReference>
<accession>A0ABM0US42</accession>
<evidence type="ECO:0000256" key="1">
    <source>
        <dbReference type="ARBA" id="ARBA00005234"/>
    </source>
</evidence>
<gene>
    <name evidence="7" type="primary">LOC104727989</name>
</gene>
<keyword evidence="2" id="KW-0645">Protease</keyword>
<keyword evidence="3" id="KW-0378">Hydrolase</keyword>
<evidence type="ECO:0000313" key="7">
    <source>
        <dbReference type="RefSeq" id="XP_010445338.1"/>
    </source>
</evidence>
<keyword evidence="4" id="KW-0788">Thiol protease</keyword>
<evidence type="ECO:0000256" key="3">
    <source>
        <dbReference type="ARBA" id="ARBA00022801"/>
    </source>
</evidence>
<dbReference type="PANTHER" id="PTHR12606">
    <property type="entry name" value="SENTRIN/SUMO-SPECIFIC PROTEASE"/>
    <property type="match status" value="1"/>
</dbReference>
<feature type="domain" description="Ubiquitin-like protease family profile" evidence="5">
    <location>
        <begin position="1"/>
        <end position="135"/>
    </location>
</feature>
<evidence type="ECO:0000256" key="2">
    <source>
        <dbReference type="ARBA" id="ARBA00022670"/>
    </source>
</evidence>
<organism evidence="6 7">
    <name type="scientific">Camelina sativa</name>
    <name type="common">False flax</name>
    <name type="synonym">Myagrum sativum</name>
    <dbReference type="NCBI Taxonomy" id="90675"/>
    <lineage>
        <taxon>Eukaryota</taxon>
        <taxon>Viridiplantae</taxon>
        <taxon>Streptophyta</taxon>
        <taxon>Embryophyta</taxon>
        <taxon>Tracheophyta</taxon>
        <taxon>Spermatophyta</taxon>
        <taxon>Magnoliopsida</taxon>
        <taxon>eudicotyledons</taxon>
        <taxon>Gunneridae</taxon>
        <taxon>Pentapetalae</taxon>
        <taxon>rosids</taxon>
        <taxon>malvids</taxon>
        <taxon>Brassicales</taxon>
        <taxon>Brassicaceae</taxon>
        <taxon>Camelineae</taxon>
        <taxon>Camelina</taxon>
    </lineage>
</organism>
<dbReference type="Gene3D" id="3.40.395.10">
    <property type="entry name" value="Adenoviral Proteinase, Chain A"/>
    <property type="match status" value="1"/>
</dbReference>
<evidence type="ECO:0000259" key="5">
    <source>
        <dbReference type="PROSITE" id="PS50600"/>
    </source>
</evidence>
<dbReference type="Proteomes" id="UP000694864">
    <property type="component" value="Chromosome 11"/>
</dbReference>
<reference evidence="7" key="2">
    <citation type="submission" date="2025-08" db="UniProtKB">
        <authorList>
            <consortium name="RefSeq"/>
        </authorList>
    </citation>
    <scope>IDENTIFICATION</scope>
    <source>
        <tissue evidence="7">Leaf</tissue>
    </source>
</reference>
<dbReference type="GeneID" id="104727989"/>
<evidence type="ECO:0000256" key="4">
    <source>
        <dbReference type="ARBA" id="ARBA00022807"/>
    </source>
</evidence>
<dbReference type="RefSeq" id="XP_010445338.1">
    <property type="nucleotide sequence ID" value="XM_010447036.2"/>
</dbReference>
<proteinExistence type="inferred from homology"/>
<reference evidence="6" key="1">
    <citation type="journal article" date="2014" name="Nat. Commun.">
        <title>The emerging biofuel crop Camelina sativa retains a highly undifferentiated hexaploid genome structure.</title>
        <authorList>
            <person name="Kagale S."/>
            <person name="Koh C."/>
            <person name="Nixon J."/>
            <person name="Bollina V."/>
            <person name="Clarke W.E."/>
            <person name="Tuteja R."/>
            <person name="Spillane C."/>
            <person name="Robinson S.J."/>
            <person name="Links M.G."/>
            <person name="Clarke C."/>
            <person name="Higgins E.E."/>
            <person name="Huebert T."/>
            <person name="Sharpe A.G."/>
            <person name="Parkin I.A."/>
        </authorList>
    </citation>
    <scope>NUCLEOTIDE SEQUENCE [LARGE SCALE GENOMIC DNA]</scope>
    <source>
        <strain evidence="6">cv. DH55</strain>
    </source>
</reference>
<dbReference type="PROSITE" id="PS50600">
    <property type="entry name" value="ULP_PROTEASE"/>
    <property type="match status" value="1"/>
</dbReference>
<dbReference type="InterPro" id="IPR003653">
    <property type="entry name" value="Peptidase_C48_C"/>
</dbReference>
<keyword evidence="6" id="KW-1185">Reference proteome</keyword>
<dbReference type="SUPFAM" id="SSF54001">
    <property type="entry name" value="Cysteine proteinases"/>
    <property type="match status" value="1"/>
</dbReference>